<organism evidence="6 7">
    <name type="scientific">Tothia fuscella</name>
    <dbReference type="NCBI Taxonomy" id="1048955"/>
    <lineage>
        <taxon>Eukaryota</taxon>
        <taxon>Fungi</taxon>
        <taxon>Dikarya</taxon>
        <taxon>Ascomycota</taxon>
        <taxon>Pezizomycotina</taxon>
        <taxon>Dothideomycetes</taxon>
        <taxon>Pleosporomycetidae</taxon>
        <taxon>Venturiales</taxon>
        <taxon>Cylindrosympodiaceae</taxon>
        <taxon>Tothia</taxon>
    </lineage>
</organism>
<keyword evidence="3" id="KW-0862">Zinc</keyword>
<gene>
    <name evidence="6" type="ORF">EJ08DRAFT_487322</name>
</gene>
<dbReference type="PANTHER" id="PTHR33337">
    <property type="entry name" value="GFA DOMAIN-CONTAINING PROTEIN"/>
    <property type="match status" value="1"/>
</dbReference>
<name>A0A9P4TT86_9PEZI</name>
<evidence type="ECO:0000313" key="6">
    <source>
        <dbReference type="EMBL" id="KAF2422088.1"/>
    </source>
</evidence>
<proteinExistence type="inferred from homology"/>
<accession>A0A9P4TT86</accession>
<evidence type="ECO:0000256" key="4">
    <source>
        <dbReference type="ARBA" id="ARBA00023239"/>
    </source>
</evidence>
<dbReference type="SUPFAM" id="SSF51316">
    <property type="entry name" value="Mss4-like"/>
    <property type="match status" value="1"/>
</dbReference>
<dbReference type="GO" id="GO:0046872">
    <property type="term" value="F:metal ion binding"/>
    <property type="evidence" value="ECO:0007669"/>
    <property type="project" value="UniProtKB-KW"/>
</dbReference>
<dbReference type="InterPro" id="IPR006913">
    <property type="entry name" value="CENP-V/GFA"/>
</dbReference>
<dbReference type="Pfam" id="PF04828">
    <property type="entry name" value="GFA"/>
    <property type="match status" value="1"/>
</dbReference>
<evidence type="ECO:0000313" key="7">
    <source>
        <dbReference type="Proteomes" id="UP000800235"/>
    </source>
</evidence>
<evidence type="ECO:0000256" key="1">
    <source>
        <dbReference type="ARBA" id="ARBA00005495"/>
    </source>
</evidence>
<keyword evidence="7" id="KW-1185">Reference proteome</keyword>
<evidence type="ECO:0000256" key="3">
    <source>
        <dbReference type="ARBA" id="ARBA00022833"/>
    </source>
</evidence>
<comment type="similarity">
    <text evidence="1">Belongs to the Gfa family.</text>
</comment>
<reference evidence="6" key="1">
    <citation type="journal article" date="2020" name="Stud. Mycol.">
        <title>101 Dothideomycetes genomes: a test case for predicting lifestyles and emergence of pathogens.</title>
        <authorList>
            <person name="Haridas S."/>
            <person name="Albert R."/>
            <person name="Binder M."/>
            <person name="Bloem J."/>
            <person name="Labutti K."/>
            <person name="Salamov A."/>
            <person name="Andreopoulos B."/>
            <person name="Baker S."/>
            <person name="Barry K."/>
            <person name="Bills G."/>
            <person name="Bluhm B."/>
            <person name="Cannon C."/>
            <person name="Castanera R."/>
            <person name="Culley D."/>
            <person name="Daum C."/>
            <person name="Ezra D."/>
            <person name="Gonzalez J."/>
            <person name="Henrissat B."/>
            <person name="Kuo A."/>
            <person name="Liang C."/>
            <person name="Lipzen A."/>
            <person name="Lutzoni F."/>
            <person name="Magnuson J."/>
            <person name="Mondo S."/>
            <person name="Nolan M."/>
            <person name="Ohm R."/>
            <person name="Pangilinan J."/>
            <person name="Park H.-J."/>
            <person name="Ramirez L."/>
            <person name="Alfaro M."/>
            <person name="Sun H."/>
            <person name="Tritt A."/>
            <person name="Yoshinaga Y."/>
            <person name="Zwiers L.-H."/>
            <person name="Turgeon B."/>
            <person name="Goodwin S."/>
            <person name="Spatafora J."/>
            <person name="Crous P."/>
            <person name="Grigoriev I."/>
        </authorList>
    </citation>
    <scope>NUCLEOTIDE SEQUENCE</scope>
    <source>
        <strain evidence="6">CBS 130266</strain>
    </source>
</reference>
<dbReference type="Gene3D" id="3.90.1590.10">
    <property type="entry name" value="glutathione-dependent formaldehyde- activating enzyme (gfa)"/>
    <property type="match status" value="1"/>
</dbReference>
<sequence length="139" mass="15419">MTTYTGSCHCGQTAWEAKLEKDQASHVLCHCDACKKLSGSAFTLNQIIPKDAIKVTKGADSLKNYKYKGDSGNSVNCYYCPNCTTHAYHHQEVMGDKVILRTALLEKAGSFEPAAEVYGKDRYKWEKEVATTFNVMPPS</sequence>
<dbReference type="AlphaFoldDB" id="A0A9P4TT86"/>
<dbReference type="EMBL" id="MU007094">
    <property type="protein sequence ID" value="KAF2422088.1"/>
    <property type="molecule type" value="Genomic_DNA"/>
</dbReference>
<feature type="domain" description="CENP-V/GFA" evidence="5">
    <location>
        <begin position="4"/>
        <end position="124"/>
    </location>
</feature>
<comment type="caution">
    <text evidence="6">The sequence shown here is derived from an EMBL/GenBank/DDBJ whole genome shotgun (WGS) entry which is preliminary data.</text>
</comment>
<protein>
    <recommendedName>
        <fullName evidence="5">CENP-V/GFA domain-containing protein</fullName>
    </recommendedName>
</protein>
<keyword evidence="4" id="KW-0456">Lyase</keyword>
<dbReference type="PANTHER" id="PTHR33337:SF30">
    <property type="entry name" value="DUF636 DOMAIN PROTEIN (AFU_ORTHOLOGUE AFUA_1G03180)"/>
    <property type="match status" value="1"/>
</dbReference>
<dbReference type="Proteomes" id="UP000800235">
    <property type="component" value="Unassembled WGS sequence"/>
</dbReference>
<dbReference type="OrthoDB" id="1601230at2759"/>
<keyword evidence="2" id="KW-0479">Metal-binding</keyword>
<evidence type="ECO:0000256" key="2">
    <source>
        <dbReference type="ARBA" id="ARBA00022723"/>
    </source>
</evidence>
<evidence type="ECO:0000259" key="5">
    <source>
        <dbReference type="PROSITE" id="PS51891"/>
    </source>
</evidence>
<dbReference type="PROSITE" id="PS51891">
    <property type="entry name" value="CENP_V_GFA"/>
    <property type="match status" value="1"/>
</dbReference>
<dbReference type="GO" id="GO:0016846">
    <property type="term" value="F:carbon-sulfur lyase activity"/>
    <property type="evidence" value="ECO:0007669"/>
    <property type="project" value="InterPro"/>
</dbReference>
<dbReference type="InterPro" id="IPR011057">
    <property type="entry name" value="Mss4-like_sf"/>
</dbReference>